<evidence type="ECO:0000256" key="3">
    <source>
        <dbReference type="ARBA" id="ARBA00022475"/>
    </source>
</evidence>
<keyword evidence="3" id="KW-1003">Cell membrane</keyword>
<dbReference type="Proteomes" id="UP001497453">
    <property type="component" value="Chromosome 5"/>
</dbReference>
<keyword evidence="4 8" id="KW-0812">Transmembrane</keyword>
<evidence type="ECO:0000256" key="5">
    <source>
        <dbReference type="ARBA" id="ARBA00022989"/>
    </source>
</evidence>
<evidence type="ECO:0000313" key="10">
    <source>
        <dbReference type="Proteomes" id="UP001497453"/>
    </source>
</evidence>
<feature type="transmembrane region" description="Helical" evidence="8">
    <location>
        <begin position="371"/>
        <end position="389"/>
    </location>
</feature>
<evidence type="ECO:0000256" key="1">
    <source>
        <dbReference type="ARBA" id="ARBA00004651"/>
    </source>
</evidence>
<protein>
    <submittedName>
        <fullName evidence="9">Uncharacterized protein</fullName>
    </submittedName>
</protein>
<feature type="transmembrane region" description="Helical" evidence="8">
    <location>
        <begin position="48"/>
        <end position="67"/>
    </location>
</feature>
<dbReference type="Pfam" id="PF25539">
    <property type="entry name" value="Bestrophin_2"/>
    <property type="match status" value="2"/>
</dbReference>
<dbReference type="EMBL" id="OZ037948">
    <property type="protein sequence ID" value="CAL1709225.1"/>
    <property type="molecule type" value="Genomic_DNA"/>
</dbReference>
<feature type="transmembrane region" description="Helical" evidence="8">
    <location>
        <begin position="22"/>
        <end position="42"/>
    </location>
</feature>
<evidence type="ECO:0000256" key="2">
    <source>
        <dbReference type="ARBA" id="ARBA00022448"/>
    </source>
</evidence>
<keyword evidence="10" id="KW-1185">Reference proteome</keyword>
<evidence type="ECO:0000256" key="7">
    <source>
        <dbReference type="ARBA" id="ARBA00023136"/>
    </source>
</evidence>
<keyword evidence="5 8" id="KW-1133">Transmembrane helix</keyword>
<organism evidence="9 10">
    <name type="scientific">Somion occarium</name>
    <dbReference type="NCBI Taxonomy" id="3059160"/>
    <lineage>
        <taxon>Eukaryota</taxon>
        <taxon>Fungi</taxon>
        <taxon>Dikarya</taxon>
        <taxon>Basidiomycota</taxon>
        <taxon>Agaricomycotina</taxon>
        <taxon>Agaricomycetes</taxon>
        <taxon>Polyporales</taxon>
        <taxon>Cerrenaceae</taxon>
        <taxon>Somion</taxon>
    </lineage>
</organism>
<keyword evidence="7 8" id="KW-0472">Membrane</keyword>
<evidence type="ECO:0000313" key="9">
    <source>
        <dbReference type="EMBL" id="CAL1709225.1"/>
    </source>
</evidence>
<evidence type="ECO:0000256" key="4">
    <source>
        <dbReference type="ARBA" id="ARBA00022692"/>
    </source>
</evidence>
<accession>A0ABP1DN28</accession>
<reference evidence="10" key="1">
    <citation type="submission" date="2024-04" db="EMBL/GenBank/DDBJ databases">
        <authorList>
            <person name="Shaw F."/>
            <person name="Minotto A."/>
        </authorList>
    </citation>
    <scope>NUCLEOTIDE SEQUENCE [LARGE SCALE GENOMIC DNA]</scope>
</reference>
<keyword evidence="2" id="KW-0813">Transport</keyword>
<proteinExistence type="predicted"/>
<sequence length="553" mass="62731">MASSVFTGSIWKKFRATVVNDIWPEVLFFTMVAVMVTLVSSLTETSLAISSQMLTVLGTVLGLVISFRTSTAYERFSEGRKLWTNISIASRNLAQIIWLHVPFDRVDKATGNKKPMLEVMIEKKSMINLIQAFSVAVKHSLRGEGGVYYADLYPLISFLPRFSHPRKCTEEEVLPLWGASGMDLKKHHTIRSMTLNSKETTLNRFASEPTPQTDEEMGELRNEKWFDSFRRSDKKRFDPESALPVVPSEHPLMPSRNPPKTSFFSCFPFLRILKPLIRPFKRMTEDEPPLRRSLTGKKIRPQMADSNVPIEITLFLSTYFASLMRQGLLTPASATAMVNAISGLQDTVTNLERIKSTPLPFAYQAHLRMSLWLYLFFLPFQIFGAFQWLTIPATAFASFLLLGFLEIGQEIENPFNYDLNDLDLDHFCLAVQRELHEITAVRQPFHFCLLLWLTPYCVASHSIRRQTSTNSSSPSGINPSHPEIGEVLRRCCTISTTRITMMTSVSIAFARLFSRVGAKLTRSHGNTKRLLGPWLFGLMAVPFSSGCQTKFRV</sequence>
<dbReference type="InterPro" id="IPR044669">
    <property type="entry name" value="YneE/VCCN1/2-like"/>
</dbReference>
<dbReference type="PANTHER" id="PTHR33281:SF19">
    <property type="entry name" value="VOLTAGE-DEPENDENT ANION CHANNEL-FORMING PROTEIN YNEE"/>
    <property type="match status" value="1"/>
</dbReference>
<evidence type="ECO:0000256" key="6">
    <source>
        <dbReference type="ARBA" id="ARBA00023065"/>
    </source>
</evidence>
<dbReference type="PANTHER" id="PTHR33281">
    <property type="entry name" value="UPF0187 PROTEIN YNEE"/>
    <property type="match status" value="1"/>
</dbReference>
<keyword evidence="6" id="KW-0406">Ion transport</keyword>
<name>A0ABP1DN28_9APHY</name>
<comment type="subcellular location">
    <subcellularLocation>
        <location evidence="1">Cell membrane</location>
        <topology evidence="1">Multi-pass membrane protein</topology>
    </subcellularLocation>
</comment>
<evidence type="ECO:0000256" key="8">
    <source>
        <dbReference type="SAM" id="Phobius"/>
    </source>
</evidence>
<gene>
    <name evidence="9" type="ORF">GFSPODELE1_LOCUS7245</name>
</gene>